<evidence type="ECO:0000313" key="11">
    <source>
        <dbReference type="Proteomes" id="UP000282654"/>
    </source>
</evidence>
<keyword evidence="11" id="KW-1185">Reference proteome</keyword>
<dbReference type="SUPFAM" id="SSF88688">
    <property type="entry name" value="Families 57/38 glycoside transferase middle domain"/>
    <property type="match status" value="1"/>
</dbReference>
<evidence type="ECO:0000259" key="7">
    <source>
        <dbReference type="Pfam" id="PF03065"/>
    </source>
</evidence>
<evidence type="ECO:0000313" key="10">
    <source>
        <dbReference type="EMBL" id="RPF46682.1"/>
    </source>
</evidence>
<dbReference type="OrthoDB" id="9803279at2"/>
<dbReference type="InterPro" id="IPR027291">
    <property type="entry name" value="Glyco_hydro_38_N_sf"/>
</dbReference>
<gene>
    <name evidence="10" type="ORF">EDD75_0934</name>
</gene>
<reference evidence="10 11" key="1">
    <citation type="submission" date="2018-11" db="EMBL/GenBank/DDBJ databases">
        <title>Genomic Encyclopedia of Type Strains, Phase IV (KMG-IV): sequencing the most valuable type-strain genomes for metagenomic binning, comparative biology and taxonomic classification.</title>
        <authorList>
            <person name="Goeker M."/>
        </authorList>
    </citation>
    <scope>NUCLEOTIDE SEQUENCE [LARGE SCALE GENOMIC DNA]</scope>
    <source>
        <strain evidence="10 11">DSM 102936</strain>
    </source>
</reference>
<dbReference type="InterPro" id="IPR028995">
    <property type="entry name" value="Glyco_hydro_57/38_cen_sf"/>
</dbReference>
<feature type="active site" description="Proton donor" evidence="3">
    <location>
        <position position="348"/>
    </location>
</feature>
<organism evidence="10 11">
    <name type="scientific">Thermodesulfitimonas autotrophica</name>
    <dbReference type="NCBI Taxonomy" id="1894989"/>
    <lineage>
        <taxon>Bacteria</taxon>
        <taxon>Bacillati</taxon>
        <taxon>Bacillota</taxon>
        <taxon>Clostridia</taxon>
        <taxon>Thermoanaerobacterales</taxon>
        <taxon>Thermoanaerobacteraceae</taxon>
        <taxon>Thermodesulfitimonas</taxon>
    </lineage>
</organism>
<feature type="domain" description="Glycosyl transferase family 1" evidence="6">
    <location>
        <begin position="739"/>
        <end position="891"/>
    </location>
</feature>
<protein>
    <submittedName>
        <fullName evidence="10">1,4-alpha-glucan branching enzyme</fullName>
    </submittedName>
</protein>
<dbReference type="InterPro" id="IPR037090">
    <property type="entry name" value="57_glycoside_trans_central"/>
</dbReference>
<feature type="active site" description="Nucleophile" evidence="3">
    <location>
        <position position="188"/>
    </location>
</feature>
<dbReference type="Pfam" id="PF09210">
    <property type="entry name" value="BE_C"/>
    <property type="match status" value="1"/>
</dbReference>
<dbReference type="CDD" id="cd10792">
    <property type="entry name" value="GH57N_AmyC_like"/>
    <property type="match status" value="1"/>
</dbReference>
<dbReference type="InterPro" id="IPR001296">
    <property type="entry name" value="Glyco_trans_1"/>
</dbReference>
<evidence type="ECO:0000256" key="2">
    <source>
        <dbReference type="ARBA" id="ARBA00023277"/>
    </source>
</evidence>
<comment type="similarity">
    <text evidence="1 5">Belongs to the glycosyl hydrolase 57 family.</text>
</comment>
<evidence type="ECO:0000256" key="4">
    <source>
        <dbReference type="PIRSR" id="PIRSR640042-2"/>
    </source>
</evidence>
<dbReference type="PANTHER" id="PTHR41695">
    <property type="entry name" value="1,4-ALPHA-GLUCAN BRANCHING ENZYME RV3031-RELATED"/>
    <property type="match status" value="1"/>
</dbReference>
<evidence type="ECO:0000259" key="9">
    <source>
        <dbReference type="Pfam" id="PF13439"/>
    </source>
</evidence>
<dbReference type="Gene3D" id="3.40.50.2000">
    <property type="entry name" value="Glycogen Phosphorylase B"/>
    <property type="match status" value="2"/>
</dbReference>
<dbReference type="SUPFAM" id="SSF53756">
    <property type="entry name" value="UDP-Glycosyltransferase/glycogen phosphorylase"/>
    <property type="match status" value="1"/>
</dbReference>
<dbReference type="InterPro" id="IPR028098">
    <property type="entry name" value="Glyco_trans_4-like_N"/>
</dbReference>
<feature type="binding site" evidence="4">
    <location>
        <position position="402"/>
    </location>
    <ligand>
        <name>substrate</name>
    </ligand>
</feature>
<dbReference type="InterPro" id="IPR015293">
    <property type="entry name" value="BE_C"/>
</dbReference>
<name>A0A3N5BF12_9THEO</name>
<dbReference type="EMBL" id="RKRE01000002">
    <property type="protein sequence ID" value="RPF46682.1"/>
    <property type="molecule type" value="Genomic_DNA"/>
</dbReference>
<dbReference type="InterPro" id="IPR004300">
    <property type="entry name" value="Glyco_hydro_57_N"/>
</dbReference>
<evidence type="ECO:0000256" key="5">
    <source>
        <dbReference type="RuleBase" id="RU361196"/>
    </source>
</evidence>
<dbReference type="InterPro" id="IPR040042">
    <property type="entry name" value="Branching_enz_MT3115-like"/>
</dbReference>
<keyword evidence="2 5" id="KW-0119">Carbohydrate metabolism</keyword>
<evidence type="ECO:0000256" key="1">
    <source>
        <dbReference type="ARBA" id="ARBA00006821"/>
    </source>
</evidence>
<dbReference type="GO" id="GO:0030979">
    <property type="term" value="P:alpha-glucan biosynthetic process"/>
    <property type="evidence" value="ECO:0007669"/>
    <property type="project" value="InterPro"/>
</dbReference>
<feature type="domain" description="Glycosyltransferase subfamily 4-like N-terminal" evidence="9">
    <location>
        <begin position="551"/>
        <end position="724"/>
    </location>
</feature>
<feature type="binding site" evidence="4">
    <location>
        <position position="257"/>
    </location>
    <ligand>
        <name>substrate</name>
    </ligand>
</feature>
<accession>A0A3N5BF12</accession>
<dbReference type="GO" id="GO:0005576">
    <property type="term" value="C:extracellular region"/>
    <property type="evidence" value="ECO:0007669"/>
    <property type="project" value="TreeGrafter"/>
</dbReference>
<proteinExistence type="inferred from homology"/>
<dbReference type="CDD" id="cd03801">
    <property type="entry name" value="GT4_PimA-like"/>
    <property type="match status" value="1"/>
</dbReference>
<sequence>MPQGYLAIVLHAHLPFVRHPEKERFLEESWFYQALTESYLPLVDVFERLVAEGVRFRITVSLSPTLISMLTDELLTRRYVAYLERLLRLAAAEKKRTAGSAFYPLAAMYEERLGRNYDLFVHRYRNNLVGAFANLQEKGAVEVITTCATHGYLPLIRGKEARRAQILVGLDLYRRHFGSYPRGFWLPECGYPPGVDEILAACGIQYFFVESHGILTAVPSPPYGVYAPVYTPAGVAAFGRDPDTSRQVWDRQIGYPGDYWYREYYKDIGYELPWDYLEPFLPSGEVRTDTGFKYYRITGSEIKQPYEPAVAIERAAAHADHFLYHRQRQVAYWSECLGIRPIIVSPYDAELFGHWWYEGPQWLEFLIRKAYYDQDAVLLVTPSDYLKAHPRQATVTMSLSSWGAGGYSEVWLDPVNDWIYRHTHHAEARMVELCDLYPEAAGLTRRALNQAARELLLAESSDWAFILKVGSTVGYATRRLKEHILRFNSLTDQILDEKIDAAALAAIEAKDAIFPEIDYRIYSRFWLERSSGQPVPRRVLLLSWEYPPYIVGGLGRHVDDLSRALAQLGSEVTVVTALRPGSVPVEEAGGVRVYRVPVDGDGADFLDWVARLNRGMVAAVERLHKEGRHFDVVHGHDWLVGAAGEELAGRLGLPFVATIHATEHGRHGGIHNELQRRIHMAEKRLAERATHLICCSEYMAREVAHLFEVPGEKITVIPNGVAPEILGVQGWRGLTAPAAAPVILFLGRLVPEKGVQDLIRALPLIAARVPGVRAVICGQGPYEGELKHLAAELKVSERVTFAGFVDGATRNGLFAQAAVAVFPSHYEPFGIVALEAMAAQVPVVVGDTGGLSEVVEHGVDGFKVPPGRPDLLARYTSELVLNRALAEELCRRAWRKVRSTYNWRHIALVTQEVYARAQSRLARIPEKIVL</sequence>
<dbReference type="Gene3D" id="1.20.1430.10">
    <property type="entry name" value="Families 57/38 glycoside transferase, middle domain"/>
    <property type="match status" value="1"/>
</dbReference>
<dbReference type="GO" id="GO:0003844">
    <property type="term" value="F:1,4-alpha-glucan branching enzyme activity"/>
    <property type="evidence" value="ECO:0007669"/>
    <property type="project" value="InterPro"/>
</dbReference>
<dbReference type="Pfam" id="PF00534">
    <property type="entry name" value="Glycos_transf_1"/>
    <property type="match status" value="1"/>
</dbReference>
<evidence type="ECO:0000259" key="8">
    <source>
        <dbReference type="Pfam" id="PF09210"/>
    </source>
</evidence>
<feature type="binding site" evidence="4">
    <location>
        <position position="240"/>
    </location>
    <ligand>
        <name>substrate</name>
    </ligand>
</feature>
<evidence type="ECO:0000256" key="3">
    <source>
        <dbReference type="PIRSR" id="PIRSR640042-1"/>
    </source>
</evidence>
<dbReference type="Gene3D" id="3.20.110.10">
    <property type="entry name" value="Glycoside hydrolase 38, N terminal domain"/>
    <property type="match status" value="1"/>
</dbReference>
<feature type="domain" description="1,4-alpha-glucan branching enzyme C-terminal" evidence="8">
    <location>
        <begin position="422"/>
        <end position="522"/>
    </location>
</feature>
<comment type="caution">
    <text evidence="10">The sequence shown here is derived from an EMBL/GenBank/DDBJ whole genome shotgun (WGS) entry which is preliminary data.</text>
</comment>
<dbReference type="Pfam" id="PF03065">
    <property type="entry name" value="Glyco_hydro_57"/>
    <property type="match status" value="1"/>
</dbReference>
<dbReference type="Proteomes" id="UP000282654">
    <property type="component" value="Unassembled WGS sequence"/>
</dbReference>
<dbReference type="Pfam" id="PF13439">
    <property type="entry name" value="Glyco_transf_4"/>
    <property type="match status" value="1"/>
</dbReference>
<dbReference type="PANTHER" id="PTHR41695:SF1">
    <property type="entry name" value="1,4-ALPHA-GLUCAN BRANCHING ENZYME TK1436"/>
    <property type="match status" value="1"/>
</dbReference>
<dbReference type="RefSeq" id="WP_123928734.1">
    <property type="nucleotide sequence ID" value="NZ_RKRE01000002.1"/>
</dbReference>
<feature type="domain" description="Glycoside hydrolase family 57 N-terminal" evidence="7">
    <location>
        <begin position="7"/>
        <end position="396"/>
    </location>
</feature>
<dbReference type="AlphaFoldDB" id="A0A3N5BF12"/>
<evidence type="ECO:0000259" key="6">
    <source>
        <dbReference type="Pfam" id="PF00534"/>
    </source>
</evidence>
<dbReference type="InterPro" id="IPR011330">
    <property type="entry name" value="Glyco_hydro/deAcase_b/a-brl"/>
</dbReference>
<feature type="binding site" evidence="4">
    <location>
        <position position="462"/>
    </location>
    <ligand>
        <name>substrate</name>
    </ligand>
</feature>
<dbReference type="SUPFAM" id="SSF88713">
    <property type="entry name" value="Glycoside hydrolase/deacetylase"/>
    <property type="match status" value="1"/>
</dbReference>